<gene>
    <name evidence="1" type="ORF">OSH09_15160</name>
</gene>
<dbReference type="InterPro" id="IPR012340">
    <property type="entry name" value="NA-bd_OB-fold"/>
</dbReference>
<dbReference type="EMBL" id="JAPKNA010000005">
    <property type="protein sequence ID" value="MCX5465524.1"/>
    <property type="molecule type" value="Genomic_DNA"/>
</dbReference>
<protein>
    <submittedName>
        <fullName evidence="1">Rubredoxin</fullName>
    </submittedName>
</protein>
<evidence type="ECO:0000313" key="2">
    <source>
        <dbReference type="Proteomes" id="UP001209916"/>
    </source>
</evidence>
<organism evidence="1 2">
    <name type="scientific">Alcaligenes parafaecalis</name>
    <dbReference type="NCBI Taxonomy" id="171260"/>
    <lineage>
        <taxon>Bacteria</taxon>
        <taxon>Pseudomonadati</taxon>
        <taxon>Pseudomonadota</taxon>
        <taxon>Betaproteobacteria</taxon>
        <taxon>Burkholderiales</taxon>
        <taxon>Alcaligenaceae</taxon>
        <taxon>Alcaligenes</taxon>
    </lineage>
</organism>
<comment type="caution">
    <text evidence="1">The sequence shown here is derived from an EMBL/GenBank/DDBJ whole genome shotgun (WGS) entry which is preliminary data.</text>
</comment>
<keyword evidence="2" id="KW-1185">Reference proteome</keyword>
<reference evidence="1 2" key="1">
    <citation type="submission" date="2022-11" db="EMBL/GenBank/DDBJ databases">
        <title>Biodiversity and phylogenetic relationships of bacteria.</title>
        <authorList>
            <person name="Machado R.A.R."/>
            <person name="Bhat A."/>
            <person name="Loulou A."/>
            <person name="Kallel S."/>
        </authorList>
    </citation>
    <scope>NUCLEOTIDE SEQUENCE [LARGE SCALE GENOMIC DNA]</scope>
    <source>
        <strain evidence="1 2">DSM 13975</strain>
    </source>
</reference>
<proteinExistence type="predicted"/>
<name>A0ABT3VSV3_9BURK</name>
<sequence length="101" mass="10658">MMGPSVFRCVQCDHRMFPVRFLCPKCHGDGFEAEVCASGVVTELTRSALSGEEAGVYMLAAVASDAGPVLIARVLDEAVQRGDGVALVLRDGGIYADLVRG</sequence>
<dbReference type="SUPFAM" id="SSF50249">
    <property type="entry name" value="Nucleic acid-binding proteins"/>
    <property type="match status" value="1"/>
</dbReference>
<dbReference type="RefSeq" id="WP_376912188.1">
    <property type="nucleotide sequence ID" value="NZ_JBHSPL010000007.1"/>
</dbReference>
<dbReference type="Proteomes" id="UP001209916">
    <property type="component" value="Unassembled WGS sequence"/>
</dbReference>
<evidence type="ECO:0000313" key="1">
    <source>
        <dbReference type="EMBL" id="MCX5465524.1"/>
    </source>
</evidence>
<accession>A0ABT3VSV3</accession>